<dbReference type="SUPFAM" id="SSF100950">
    <property type="entry name" value="NagB/RpiA/CoA transferase-like"/>
    <property type="match status" value="1"/>
</dbReference>
<feature type="binding site" evidence="4">
    <location>
        <begin position="131"/>
        <end position="139"/>
    </location>
    <ligand>
        <name>ATP</name>
        <dbReference type="ChEBI" id="CHEBI:30616"/>
    </ligand>
</feature>
<comment type="similarity">
    <text evidence="1 5">Belongs to the 5-formyltetrahydrofolate cyclo-ligase family.</text>
</comment>
<comment type="catalytic activity">
    <reaction evidence="5">
        <text>(6S)-5-formyl-5,6,7,8-tetrahydrofolate + ATP = (6R)-5,10-methenyltetrahydrofolate + ADP + phosphate</text>
        <dbReference type="Rhea" id="RHEA:10488"/>
        <dbReference type="ChEBI" id="CHEBI:30616"/>
        <dbReference type="ChEBI" id="CHEBI:43474"/>
        <dbReference type="ChEBI" id="CHEBI:57455"/>
        <dbReference type="ChEBI" id="CHEBI:57457"/>
        <dbReference type="ChEBI" id="CHEBI:456216"/>
        <dbReference type="EC" id="6.3.3.2"/>
    </reaction>
</comment>
<dbReference type="GO" id="GO:0005524">
    <property type="term" value="F:ATP binding"/>
    <property type="evidence" value="ECO:0007669"/>
    <property type="project" value="UniProtKB-KW"/>
</dbReference>
<dbReference type="InterPro" id="IPR024185">
    <property type="entry name" value="FTHF_cligase-like_sf"/>
</dbReference>
<dbReference type="GO" id="GO:0030272">
    <property type="term" value="F:5-formyltetrahydrofolate cyclo-ligase activity"/>
    <property type="evidence" value="ECO:0007669"/>
    <property type="project" value="UniProtKB-EC"/>
</dbReference>
<dbReference type="AlphaFoldDB" id="A0A1I5IGQ5"/>
<evidence type="ECO:0000256" key="2">
    <source>
        <dbReference type="ARBA" id="ARBA00022741"/>
    </source>
</evidence>
<proteinExistence type="inferred from homology"/>
<feature type="binding site" evidence="4">
    <location>
        <position position="49"/>
    </location>
    <ligand>
        <name>substrate</name>
    </ligand>
</feature>
<keyword evidence="2 4" id="KW-0547">Nucleotide-binding</keyword>
<evidence type="ECO:0000256" key="5">
    <source>
        <dbReference type="RuleBase" id="RU361279"/>
    </source>
</evidence>
<organism evidence="6 7">
    <name type="scientific">Anaerocolumna aminovalerica</name>
    <dbReference type="NCBI Taxonomy" id="1527"/>
    <lineage>
        <taxon>Bacteria</taxon>
        <taxon>Bacillati</taxon>
        <taxon>Bacillota</taxon>
        <taxon>Clostridia</taxon>
        <taxon>Lachnospirales</taxon>
        <taxon>Lachnospiraceae</taxon>
        <taxon>Anaerocolumna</taxon>
    </lineage>
</organism>
<dbReference type="PANTHER" id="PTHR23407">
    <property type="entry name" value="ATPASE INHIBITOR/5-FORMYLTETRAHYDROFOLATE CYCLO-LIGASE"/>
    <property type="match status" value="1"/>
</dbReference>
<dbReference type="GO" id="GO:0035999">
    <property type="term" value="P:tetrahydrofolate interconversion"/>
    <property type="evidence" value="ECO:0007669"/>
    <property type="project" value="TreeGrafter"/>
</dbReference>
<evidence type="ECO:0000256" key="3">
    <source>
        <dbReference type="ARBA" id="ARBA00022840"/>
    </source>
</evidence>
<dbReference type="Gene3D" id="3.40.50.10420">
    <property type="entry name" value="NagB/RpiA/CoA transferase-like"/>
    <property type="match status" value="1"/>
</dbReference>
<evidence type="ECO:0000256" key="4">
    <source>
        <dbReference type="PIRSR" id="PIRSR006806-1"/>
    </source>
</evidence>
<dbReference type="STRING" id="1527.SAMN04489757_1443"/>
<dbReference type="PIRSF" id="PIRSF006806">
    <property type="entry name" value="FTHF_cligase"/>
    <property type="match status" value="1"/>
</dbReference>
<dbReference type="PANTHER" id="PTHR23407:SF1">
    <property type="entry name" value="5-FORMYLTETRAHYDROFOLATE CYCLO-LIGASE"/>
    <property type="match status" value="1"/>
</dbReference>
<keyword evidence="6" id="KW-0436">Ligase</keyword>
<dbReference type="InterPro" id="IPR002698">
    <property type="entry name" value="FTHF_cligase"/>
</dbReference>
<feature type="binding site" evidence="4">
    <location>
        <begin position="3"/>
        <end position="7"/>
    </location>
    <ligand>
        <name>ATP</name>
        <dbReference type="ChEBI" id="CHEBI:30616"/>
    </ligand>
</feature>
<gene>
    <name evidence="6" type="ORF">SAMN04489757_1443</name>
</gene>
<comment type="cofactor">
    <cofactor evidence="5">
        <name>Mg(2+)</name>
        <dbReference type="ChEBI" id="CHEBI:18420"/>
    </cofactor>
</comment>
<evidence type="ECO:0000313" key="7">
    <source>
        <dbReference type="Proteomes" id="UP000198806"/>
    </source>
</evidence>
<keyword evidence="3 4" id="KW-0067">ATP-binding</keyword>
<keyword evidence="5" id="KW-0460">Magnesium</keyword>
<evidence type="ECO:0000256" key="1">
    <source>
        <dbReference type="ARBA" id="ARBA00010638"/>
    </source>
</evidence>
<dbReference type="RefSeq" id="WP_091688433.1">
    <property type="nucleotide sequence ID" value="NZ_BAABFM010000019.1"/>
</dbReference>
<dbReference type="InterPro" id="IPR037171">
    <property type="entry name" value="NagB/RpiA_transferase-like"/>
</dbReference>
<name>A0A1I5IGQ5_9FIRM</name>
<protein>
    <recommendedName>
        <fullName evidence="5">5-formyltetrahydrofolate cyclo-ligase</fullName>
        <ecNumber evidence="5">6.3.3.2</ecNumber>
    </recommendedName>
</protein>
<dbReference type="NCBIfam" id="TIGR02727">
    <property type="entry name" value="MTHFS_bact"/>
    <property type="match status" value="1"/>
</dbReference>
<dbReference type="GO" id="GO:0046872">
    <property type="term" value="F:metal ion binding"/>
    <property type="evidence" value="ECO:0007669"/>
    <property type="project" value="UniProtKB-KW"/>
</dbReference>
<sequence length="186" mass="21677">MNKQELRAHIKETKIKLSRTAIQEDSNRITDKLLNSSWFRDSNQLFCYVSFNQEVITNHIILTALEQNKKVAVPKIVDHEMKFYYINALEELKPGTLGIPEPFSGEEAIPSLAEESLCIVPGLAFDRQRNRIGYGKGYYDKFFTKYIDKSIRKIALAFDFQIYEKLPAEEYDKKVDYIITPTRIIE</sequence>
<dbReference type="GO" id="GO:0009396">
    <property type="term" value="P:folic acid-containing compound biosynthetic process"/>
    <property type="evidence" value="ECO:0007669"/>
    <property type="project" value="TreeGrafter"/>
</dbReference>
<dbReference type="Proteomes" id="UP000198806">
    <property type="component" value="Unassembled WGS sequence"/>
</dbReference>
<feature type="binding site" evidence="4">
    <location>
        <position position="54"/>
    </location>
    <ligand>
        <name>substrate</name>
    </ligand>
</feature>
<accession>A0A1I5IGQ5</accession>
<dbReference type="EMBL" id="FOWD01000044">
    <property type="protein sequence ID" value="SFO59251.1"/>
    <property type="molecule type" value="Genomic_DNA"/>
</dbReference>
<dbReference type="EC" id="6.3.3.2" evidence="5"/>
<keyword evidence="5" id="KW-0479">Metal-binding</keyword>
<reference evidence="6 7" key="1">
    <citation type="submission" date="2016-10" db="EMBL/GenBank/DDBJ databases">
        <authorList>
            <person name="de Groot N.N."/>
        </authorList>
    </citation>
    <scope>NUCLEOTIDE SEQUENCE [LARGE SCALE GENOMIC DNA]</scope>
    <source>
        <strain evidence="6 7">DSM 1283</strain>
    </source>
</reference>
<dbReference type="Pfam" id="PF01812">
    <property type="entry name" value="5-FTHF_cyc-lig"/>
    <property type="match status" value="1"/>
</dbReference>
<dbReference type="OrthoDB" id="9801938at2"/>
<keyword evidence="7" id="KW-1185">Reference proteome</keyword>
<evidence type="ECO:0000313" key="6">
    <source>
        <dbReference type="EMBL" id="SFO59251.1"/>
    </source>
</evidence>